<organism evidence="1">
    <name type="scientific">marine sediment metagenome</name>
    <dbReference type="NCBI Taxonomy" id="412755"/>
    <lineage>
        <taxon>unclassified sequences</taxon>
        <taxon>metagenomes</taxon>
        <taxon>ecological metagenomes</taxon>
    </lineage>
</organism>
<name>X1VGM1_9ZZZZ</name>
<reference evidence="1" key="1">
    <citation type="journal article" date="2014" name="Front. Microbiol.">
        <title>High frequency of phylogenetically diverse reductive dehalogenase-homologous genes in deep subseafloor sedimentary metagenomes.</title>
        <authorList>
            <person name="Kawai M."/>
            <person name="Futagami T."/>
            <person name="Toyoda A."/>
            <person name="Takaki Y."/>
            <person name="Nishi S."/>
            <person name="Hori S."/>
            <person name="Arai W."/>
            <person name="Tsubouchi T."/>
            <person name="Morono Y."/>
            <person name="Uchiyama I."/>
            <person name="Ito T."/>
            <person name="Fujiyama A."/>
            <person name="Inagaki F."/>
            <person name="Takami H."/>
        </authorList>
    </citation>
    <scope>NUCLEOTIDE SEQUENCE</scope>
    <source>
        <strain evidence="1">Expedition CK06-06</strain>
    </source>
</reference>
<gene>
    <name evidence="1" type="ORF">S12H4_63344</name>
</gene>
<protein>
    <submittedName>
        <fullName evidence="1">Uncharacterized protein</fullName>
    </submittedName>
</protein>
<dbReference type="AlphaFoldDB" id="X1VGM1"/>
<feature type="non-terminal residue" evidence="1">
    <location>
        <position position="45"/>
    </location>
</feature>
<dbReference type="EMBL" id="BARW01043029">
    <property type="protein sequence ID" value="GAJ17377.1"/>
    <property type="molecule type" value="Genomic_DNA"/>
</dbReference>
<comment type="caution">
    <text evidence="1">The sequence shown here is derived from an EMBL/GenBank/DDBJ whole genome shotgun (WGS) entry which is preliminary data.</text>
</comment>
<accession>X1VGM1</accession>
<proteinExistence type="predicted"/>
<feature type="non-terminal residue" evidence="1">
    <location>
        <position position="1"/>
    </location>
</feature>
<sequence length="45" mass="4981">KTHSVEIKKYCAIDGIEPLIICDHDAEDMATLRENGIKTIPAKKA</sequence>
<evidence type="ECO:0000313" key="1">
    <source>
        <dbReference type="EMBL" id="GAJ17377.1"/>
    </source>
</evidence>